<evidence type="ECO:0000313" key="3">
    <source>
        <dbReference type="Proteomes" id="UP000765509"/>
    </source>
</evidence>
<proteinExistence type="predicted"/>
<keyword evidence="3" id="KW-1185">Reference proteome</keyword>
<evidence type="ECO:0000256" key="1">
    <source>
        <dbReference type="SAM" id="MobiDB-lite"/>
    </source>
</evidence>
<name>A0A9Q3B903_9BASI</name>
<sequence length="102" mass="11856">MSQEDTLQIPYGNHQKLESQQAVQNPGRTGSQDEEESINYPSHRRKFKRIWAYSDSFRLTRIKTFRLPIGFTPLKHQKISLQGSPIFTITGSFQEETSIKEN</sequence>
<organism evidence="2 3">
    <name type="scientific">Austropuccinia psidii MF-1</name>
    <dbReference type="NCBI Taxonomy" id="1389203"/>
    <lineage>
        <taxon>Eukaryota</taxon>
        <taxon>Fungi</taxon>
        <taxon>Dikarya</taxon>
        <taxon>Basidiomycota</taxon>
        <taxon>Pucciniomycotina</taxon>
        <taxon>Pucciniomycetes</taxon>
        <taxon>Pucciniales</taxon>
        <taxon>Sphaerophragmiaceae</taxon>
        <taxon>Austropuccinia</taxon>
    </lineage>
</organism>
<dbReference type="EMBL" id="AVOT02000088">
    <property type="protein sequence ID" value="MBW0460981.1"/>
    <property type="molecule type" value="Genomic_DNA"/>
</dbReference>
<gene>
    <name evidence="2" type="ORF">O181_000696</name>
</gene>
<protein>
    <submittedName>
        <fullName evidence="2">Uncharacterized protein</fullName>
    </submittedName>
</protein>
<dbReference type="AlphaFoldDB" id="A0A9Q3B903"/>
<evidence type="ECO:0000313" key="2">
    <source>
        <dbReference type="EMBL" id="MBW0460981.1"/>
    </source>
</evidence>
<comment type="caution">
    <text evidence="2">The sequence shown here is derived from an EMBL/GenBank/DDBJ whole genome shotgun (WGS) entry which is preliminary data.</text>
</comment>
<feature type="region of interest" description="Disordered" evidence="1">
    <location>
        <begin position="1"/>
        <end position="40"/>
    </location>
</feature>
<dbReference type="Proteomes" id="UP000765509">
    <property type="component" value="Unassembled WGS sequence"/>
</dbReference>
<feature type="compositionally biased region" description="Polar residues" evidence="1">
    <location>
        <begin position="18"/>
        <end position="30"/>
    </location>
</feature>
<reference evidence="2" key="1">
    <citation type="submission" date="2021-03" db="EMBL/GenBank/DDBJ databases">
        <title>Draft genome sequence of rust myrtle Austropuccinia psidii MF-1, a brazilian biotype.</title>
        <authorList>
            <person name="Quecine M.C."/>
            <person name="Pachon D.M.R."/>
            <person name="Bonatelli M.L."/>
            <person name="Correr F.H."/>
            <person name="Franceschini L.M."/>
            <person name="Leite T.F."/>
            <person name="Margarido G.R.A."/>
            <person name="Almeida C.A."/>
            <person name="Ferrarezi J.A."/>
            <person name="Labate C.A."/>
        </authorList>
    </citation>
    <scope>NUCLEOTIDE SEQUENCE</scope>
    <source>
        <strain evidence="2">MF-1</strain>
    </source>
</reference>
<accession>A0A9Q3B903</accession>